<evidence type="ECO:0000313" key="6">
    <source>
        <dbReference type="EMBL" id="KAB7514660.1"/>
    </source>
</evidence>
<dbReference type="Gene3D" id="2.160.10.10">
    <property type="entry name" value="Hexapeptide repeat proteins"/>
    <property type="match status" value="1"/>
</dbReference>
<comment type="caution">
    <text evidence="6">The sequence shown here is derived from an EMBL/GenBank/DDBJ whole genome shotgun (WGS) entry which is preliminary data.</text>
</comment>
<feature type="compositionally biased region" description="Polar residues" evidence="5">
    <location>
        <begin position="1"/>
        <end position="10"/>
    </location>
</feature>
<keyword evidence="4" id="KW-0457">Lysine biosynthesis</keyword>
<evidence type="ECO:0000256" key="4">
    <source>
        <dbReference type="ARBA" id="ARBA00023154"/>
    </source>
</evidence>
<keyword evidence="7" id="KW-1185">Reference proteome</keyword>
<dbReference type="PROSITE" id="PS00101">
    <property type="entry name" value="HEXAPEP_TRANSFERASES"/>
    <property type="match status" value="1"/>
</dbReference>
<dbReference type="CDD" id="cd03358">
    <property type="entry name" value="LbH_WxcM_N_like"/>
    <property type="match status" value="1"/>
</dbReference>
<sequence>MSDYSETNVNIDPGASLGHEYDEDTSEPVIGPDATVRSGTIIYDDVTIGKGLTTGHNALIREHTTIGDDVIIGTNTVIDGQCDIGSSVSMQTNVYVPTNTVIGNNVFLGPNAVLTNDPYPVRDDATLKGPTVRDGASVGANATVLPDVTIGQDAFVAAGATVTKDVPAETLAVGTPATHQELPESLQGGNEI</sequence>
<dbReference type="InterPro" id="IPR011004">
    <property type="entry name" value="Trimer_LpxA-like_sf"/>
</dbReference>
<evidence type="ECO:0000256" key="3">
    <source>
        <dbReference type="ARBA" id="ARBA00022915"/>
    </source>
</evidence>
<dbReference type="Pfam" id="PF14602">
    <property type="entry name" value="Hexapep_2"/>
    <property type="match status" value="1"/>
</dbReference>
<feature type="region of interest" description="Disordered" evidence="5">
    <location>
        <begin position="1"/>
        <end position="31"/>
    </location>
</feature>
<dbReference type="PANTHER" id="PTHR43300">
    <property type="entry name" value="ACETYLTRANSFERASE"/>
    <property type="match status" value="1"/>
</dbReference>
<organism evidence="6 7">
    <name type="scientific">Halosegnis rubeus</name>
    <dbReference type="NCBI Taxonomy" id="2212850"/>
    <lineage>
        <taxon>Archaea</taxon>
        <taxon>Methanobacteriati</taxon>
        <taxon>Methanobacteriota</taxon>
        <taxon>Stenosarchaea group</taxon>
        <taxon>Halobacteria</taxon>
        <taxon>Halobacteriales</taxon>
        <taxon>Natronomonadaceae</taxon>
        <taxon>Halosegnis</taxon>
    </lineage>
</organism>
<evidence type="ECO:0000256" key="2">
    <source>
        <dbReference type="ARBA" id="ARBA00022679"/>
    </source>
</evidence>
<evidence type="ECO:0000256" key="1">
    <source>
        <dbReference type="ARBA" id="ARBA00022605"/>
    </source>
</evidence>
<evidence type="ECO:0000256" key="5">
    <source>
        <dbReference type="SAM" id="MobiDB-lite"/>
    </source>
</evidence>
<protein>
    <submittedName>
        <fullName evidence="6">N-acetyltransferase</fullName>
    </submittedName>
</protein>
<dbReference type="SUPFAM" id="SSF51161">
    <property type="entry name" value="Trimeric LpxA-like enzymes"/>
    <property type="match status" value="1"/>
</dbReference>
<dbReference type="RefSeq" id="WP_152133910.1">
    <property type="nucleotide sequence ID" value="NZ_QKKZ01000002.1"/>
</dbReference>
<dbReference type="AlphaFoldDB" id="A0A5N5U7P5"/>
<dbReference type="EMBL" id="QKKZ01000002">
    <property type="protein sequence ID" value="KAB7514660.1"/>
    <property type="molecule type" value="Genomic_DNA"/>
</dbReference>
<proteinExistence type="predicted"/>
<reference evidence="6 7" key="1">
    <citation type="submission" date="2019-10" db="EMBL/GenBank/DDBJ databases">
        <title>Unraveling microbial dark matter from salterns through culturing: the case of the genus Halosegnis.</title>
        <authorList>
            <person name="Duran-Viseras A."/>
            <person name="Andrei A.-S."/>
            <person name="Vera-Gargallo B."/>
            <person name="Ghai R."/>
            <person name="Sanchez-Porro C."/>
            <person name="Ventosa A."/>
        </authorList>
    </citation>
    <scope>NUCLEOTIDE SEQUENCE [LARGE SCALE GENOMIC DNA]</scope>
    <source>
        <strain evidence="6 7">F18-79</strain>
    </source>
</reference>
<keyword evidence="1" id="KW-0028">Amino-acid biosynthesis</keyword>
<dbReference type="GO" id="GO:0019877">
    <property type="term" value="P:diaminopimelate biosynthetic process"/>
    <property type="evidence" value="ECO:0007669"/>
    <property type="project" value="UniProtKB-KW"/>
</dbReference>
<keyword evidence="3" id="KW-0220">Diaminopimelate biosynthesis</keyword>
<gene>
    <name evidence="6" type="ORF">DM867_05965</name>
</gene>
<evidence type="ECO:0000313" key="7">
    <source>
        <dbReference type="Proteomes" id="UP000326865"/>
    </source>
</evidence>
<dbReference type="InterPro" id="IPR018357">
    <property type="entry name" value="Hexapep_transf_CS"/>
</dbReference>
<dbReference type="InterPro" id="IPR001451">
    <property type="entry name" value="Hexapep"/>
</dbReference>
<dbReference type="GO" id="GO:0016740">
    <property type="term" value="F:transferase activity"/>
    <property type="evidence" value="ECO:0007669"/>
    <property type="project" value="UniProtKB-KW"/>
</dbReference>
<dbReference type="GO" id="GO:0009085">
    <property type="term" value="P:lysine biosynthetic process"/>
    <property type="evidence" value="ECO:0007669"/>
    <property type="project" value="UniProtKB-KW"/>
</dbReference>
<accession>A0A5N5U7P5</accession>
<dbReference type="Proteomes" id="UP000326865">
    <property type="component" value="Unassembled WGS sequence"/>
</dbReference>
<dbReference type="Pfam" id="PF00132">
    <property type="entry name" value="Hexapep"/>
    <property type="match status" value="1"/>
</dbReference>
<dbReference type="PANTHER" id="PTHR43300:SF10">
    <property type="entry name" value="2,3,4,5-TETRAHYDROPYRIDINE-2,6-DICARBOXYLATE N-ACETYLTRANSFERASE"/>
    <property type="match status" value="1"/>
</dbReference>
<keyword evidence="2 6" id="KW-0808">Transferase</keyword>
<name>A0A5N5U7P5_9EURY</name>
<dbReference type="InterPro" id="IPR050179">
    <property type="entry name" value="Trans_hexapeptide_repeat"/>
</dbReference>